<dbReference type="PANTHER" id="PTHR43861">
    <property type="entry name" value="TRANS-ACONITATE 2-METHYLTRANSFERASE-RELATED"/>
    <property type="match status" value="1"/>
</dbReference>
<dbReference type="GO" id="GO:0008168">
    <property type="term" value="F:methyltransferase activity"/>
    <property type="evidence" value="ECO:0007669"/>
    <property type="project" value="UniProtKB-KW"/>
</dbReference>
<keyword evidence="1" id="KW-0808">Transferase</keyword>
<gene>
    <name evidence="1" type="ORF">JN11_02557</name>
</gene>
<dbReference type="AlphaFoldDB" id="A0A562U2C4"/>
<protein>
    <submittedName>
        <fullName evidence="1">2-polyprenyl-6-hydroxyphenyl methylase/3-demethylubiquinone-9 3-methyltransferase</fullName>
    </submittedName>
</protein>
<evidence type="ECO:0000313" key="2">
    <source>
        <dbReference type="Proteomes" id="UP000317010"/>
    </source>
</evidence>
<dbReference type="Pfam" id="PF13489">
    <property type="entry name" value="Methyltransf_23"/>
    <property type="match status" value="1"/>
</dbReference>
<organism evidence="1 2">
    <name type="scientific">Mucilaginibacter frigoritolerans</name>
    <dbReference type="NCBI Taxonomy" id="652788"/>
    <lineage>
        <taxon>Bacteria</taxon>
        <taxon>Pseudomonadati</taxon>
        <taxon>Bacteroidota</taxon>
        <taxon>Sphingobacteriia</taxon>
        <taxon>Sphingobacteriales</taxon>
        <taxon>Sphingobacteriaceae</taxon>
        <taxon>Mucilaginibacter</taxon>
    </lineage>
</organism>
<dbReference type="RefSeq" id="WP_144913031.1">
    <property type="nucleotide sequence ID" value="NZ_VLLI01000007.1"/>
</dbReference>
<evidence type="ECO:0000313" key="1">
    <source>
        <dbReference type="EMBL" id="TWI99240.1"/>
    </source>
</evidence>
<name>A0A562U2C4_9SPHI</name>
<dbReference type="InterPro" id="IPR029063">
    <property type="entry name" value="SAM-dependent_MTases_sf"/>
</dbReference>
<dbReference type="PANTHER" id="PTHR43861:SF6">
    <property type="entry name" value="METHYLTRANSFERASE TYPE 11"/>
    <property type="match status" value="1"/>
</dbReference>
<dbReference type="GO" id="GO:0032259">
    <property type="term" value="P:methylation"/>
    <property type="evidence" value="ECO:0007669"/>
    <property type="project" value="UniProtKB-KW"/>
</dbReference>
<reference evidence="1 2" key="1">
    <citation type="submission" date="2019-07" db="EMBL/GenBank/DDBJ databases">
        <title>Genomic Encyclopedia of Archaeal and Bacterial Type Strains, Phase II (KMG-II): from individual species to whole genera.</title>
        <authorList>
            <person name="Goeker M."/>
        </authorList>
    </citation>
    <scope>NUCLEOTIDE SEQUENCE [LARGE SCALE GENOMIC DNA]</scope>
    <source>
        <strain evidence="1 2">ATCC BAA-1854</strain>
    </source>
</reference>
<dbReference type="Proteomes" id="UP000317010">
    <property type="component" value="Unassembled WGS sequence"/>
</dbReference>
<keyword evidence="1" id="KW-0830">Ubiquinone</keyword>
<keyword evidence="2" id="KW-1185">Reference proteome</keyword>
<dbReference type="SUPFAM" id="SSF53335">
    <property type="entry name" value="S-adenosyl-L-methionine-dependent methyltransferases"/>
    <property type="match status" value="1"/>
</dbReference>
<dbReference type="CDD" id="cd02440">
    <property type="entry name" value="AdoMet_MTases"/>
    <property type="match status" value="1"/>
</dbReference>
<proteinExistence type="predicted"/>
<sequence length="206" mass="23429">MTEYKDYGFHHNNATHNFGYQLKPLLGLLDKSKNKTIIDLGCGNGYLVNYLIELGYNAYGTDASEKGIALAKQTNADRFFVQDLSSDKLPALLQNIQFDTIISTEVIEHLYDPEGFVEFCRNAIQSGGEIIISTPYHGYLKNLVLSLFNKWDTHMDPFWLGGHIKLWSRKTLSRALTNKGFTIESFTGCGRIPYFWKSMIIKARLS</sequence>
<accession>A0A562U2C4</accession>
<comment type="caution">
    <text evidence="1">The sequence shown here is derived from an EMBL/GenBank/DDBJ whole genome shotgun (WGS) entry which is preliminary data.</text>
</comment>
<dbReference type="Gene3D" id="3.40.50.150">
    <property type="entry name" value="Vaccinia Virus protein VP39"/>
    <property type="match status" value="1"/>
</dbReference>
<keyword evidence="1" id="KW-0489">Methyltransferase</keyword>
<dbReference type="EMBL" id="VLLI01000007">
    <property type="protein sequence ID" value="TWI99240.1"/>
    <property type="molecule type" value="Genomic_DNA"/>
</dbReference>
<dbReference type="OrthoDB" id="9789123at2"/>